<dbReference type="GO" id="GO:0016747">
    <property type="term" value="F:acyltransferase activity, transferring groups other than amino-acyl groups"/>
    <property type="evidence" value="ECO:0000318"/>
    <property type="project" value="GO_Central"/>
</dbReference>
<dbReference type="Gene3D" id="3.40.50.1820">
    <property type="entry name" value="alpha/beta hydrolase"/>
    <property type="match status" value="1"/>
</dbReference>
<dbReference type="Gene3D" id="3.40.50.12670">
    <property type="match status" value="1"/>
</dbReference>
<reference evidence="2 3" key="1">
    <citation type="journal article" date="2017" name="Nat. Commun.">
        <title>Genome assembly with in vitro proximity ligation data and whole-genome triplication in lettuce.</title>
        <authorList>
            <person name="Reyes-Chin-Wo S."/>
            <person name="Wang Z."/>
            <person name="Yang X."/>
            <person name="Kozik A."/>
            <person name="Arikit S."/>
            <person name="Song C."/>
            <person name="Xia L."/>
            <person name="Froenicke L."/>
            <person name="Lavelle D.O."/>
            <person name="Truco M.J."/>
            <person name="Xia R."/>
            <person name="Zhu S."/>
            <person name="Xu C."/>
            <person name="Xu H."/>
            <person name="Xu X."/>
            <person name="Cox K."/>
            <person name="Korf I."/>
            <person name="Meyers B.C."/>
            <person name="Michelmore R.W."/>
        </authorList>
    </citation>
    <scope>NUCLEOTIDE SEQUENCE [LARGE SCALE GENOMIC DNA]</scope>
    <source>
        <strain evidence="3">cv. Salinas</strain>
        <tissue evidence="2">Seedlings</tissue>
    </source>
</reference>
<evidence type="ECO:0000313" key="3">
    <source>
        <dbReference type="Proteomes" id="UP000235145"/>
    </source>
</evidence>
<dbReference type="GO" id="GO:0004185">
    <property type="term" value="F:serine-type carboxypeptidase activity"/>
    <property type="evidence" value="ECO:0007669"/>
    <property type="project" value="InterPro"/>
</dbReference>
<sequence length="371" mass="42974">MIEPQCKSHSVQWNIFKKFSGLLLYGVFLMVGSSDVSDSRFLVKELPGLIGELPFTLETGYIGVGDSDDIQLFYYFFESERDPKNDPLILWLTGGPGCSGLSAILYEIGSKYNICRSTCWDGILICENSNILHNKRYISNNACLPFYEKGNEVGEEPNINIKSAKENCHGNYLIVDPNNTLCIHDLQVVNKCLERIDIRDILEPSCDTTYTRKYDIFRRGLTSLPHVKKQWCRDDNYLYAAPWANSREVREALHIHEDFKEIEWVLCNASLSFVSLNTEPISYTYNVKNVIDYHRRLSYKQCRALVYSGDHDMVVPYFSTLKWLESLNFLVIDDWKPWFVEEQVAGYTIKLNYNYNYNLTFVTVKVIINLP</sequence>
<dbReference type="SUPFAM" id="SSF53474">
    <property type="entry name" value="alpha/beta-Hydrolases"/>
    <property type="match status" value="1"/>
</dbReference>
<protein>
    <submittedName>
        <fullName evidence="2">Uncharacterized protein</fullName>
    </submittedName>
</protein>
<organism evidence="2 3">
    <name type="scientific">Lactuca sativa</name>
    <name type="common">Garden lettuce</name>
    <dbReference type="NCBI Taxonomy" id="4236"/>
    <lineage>
        <taxon>Eukaryota</taxon>
        <taxon>Viridiplantae</taxon>
        <taxon>Streptophyta</taxon>
        <taxon>Embryophyta</taxon>
        <taxon>Tracheophyta</taxon>
        <taxon>Spermatophyta</taxon>
        <taxon>Magnoliopsida</taxon>
        <taxon>eudicotyledons</taxon>
        <taxon>Gunneridae</taxon>
        <taxon>Pentapetalae</taxon>
        <taxon>asterids</taxon>
        <taxon>campanulids</taxon>
        <taxon>Asterales</taxon>
        <taxon>Asteraceae</taxon>
        <taxon>Cichorioideae</taxon>
        <taxon>Cichorieae</taxon>
        <taxon>Lactucinae</taxon>
        <taxon>Lactuca</taxon>
    </lineage>
</organism>
<dbReference type="Pfam" id="PF00450">
    <property type="entry name" value="Peptidase_S10"/>
    <property type="match status" value="2"/>
</dbReference>
<dbReference type="PANTHER" id="PTHR11802">
    <property type="entry name" value="SERINE PROTEASE FAMILY S10 SERINE CARBOXYPEPTIDASE"/>
    <property type="match status" value="1"/>
</dbReference>
<dbReference type="Proteomes" id="UP000235145">
    <property type="component" value="Unassembled WGS sequence"/>
</dbReference>
<dbReference type="GO" id="GO:0006508">
    <property type="term" value="P:proteolysis"/>
    <property type="evidence" value="ECO:0007669"/>
    <property type="project" value="InterPro"/>
</dbReference>
<accession>A0A9R1XJX8</accession>
<comment type="caution">
    <text evidence="2">The sequence shown here is derived from an EMBL/GenBank/DDBJ whole genome shotgun (WGS) entry which is preliminary data.</text>
</comment>
<dbReference type="PANTHER" id="PTHR11802:SF224">
    <property type="entry name" value="SERINE CARBOXYPEPTIDASE-LIKE 7 ISOFORM X1"/>
    <property type="match status" value="1"/>
</dbReference>
<dbReference type="AlphaFoldDB" id="A0A9R1XJX8"/>
<dbReference type="InterPro" id="IPR001563">
    <property type="entry name" value="Peptidase_S10"/>
</dbReference>
<evidence type="ECO:0000256" key="1">
    <source>
        <dbReference type="ARBA" id="ARBA00009431"/>
    </source>
</evidence>
<dbReference type="GO" id="GO:0019748">
    <property type="term" value="P:secondary metabolic process"/>
    <property type="evidence" value="ECO:0000318"/>
    <property type="project" value="GO_Central"/>
</dbReference>
<keyword evidence="3" id="KW-1185">Reference proteome</keyword>
<proteinExistence type="inferred from homology"/>
<dbReference type="EMBL" id="NBSK02000004">
    <property type="protein sequence ID" value="KAJ0212599.1"/>
    <property type="molecule type" value="Genomic_DNA"/>
</dbReference>
<gene>
    <name evidence="2" type="ORF">LSAT_V11C400178090</name>
</gene>
<name>A0A9R1XJX8_LACSA</name>
<comment type="similarity">
    <text evidence="1">Belongs to the peptidase S10 family.</text>
</comment>
<dbReference type="InterPro" id="IPR029058">
    <property type="entry name" value="AB_hydrolase_fold"/>
</dbReference>
<evidence type="ECO:0000313" key="2">
    <source>
        <dbReference type="EMBL" id="KAJ0212599.1"/>
    </source>
</evidence>